<sequence>MNKPTYVPEYQAIVEVLNKYNEGCKQAKSSIMKPAFSEQATMFSVDGDGKLTGGPIQTLFDGIDSAFRPSPEAQGVIVKIDIVGTAASARIDTNDVSGFCFTDFFNLLKVDGKWTVVSKIFHTHVAP</sequence>
<dbReference type="AlphaFoldDB" id="A0A7Y1Q935"/>
<dbReference type="Pfam" id="PF12893">
    <property type="entry name" value="Lumazine_bd_2"/>
    <property type="match status" value="1"/>
</dbReference>
<reference evidence="3 4" key="1">
    <citation type="journal article" date="2020" name="Front. Microbiol.">
        <title>Genetic Organization of the aprX-lipA2 Operon Affects the Proteolytic Potential of Pseudomonas Species in Milk.</title>
        <authorList>
            <person name="Maier C."/>
            <person name="Huptas C."/>
            <person name="von Neubeck M."/>
            <person name="Scherer S."/>
            <person name="Wenning M."/>
            <person name="Lucking G."/>
        </authorList>
    </citation>
    <scope>NUCLEOTIDE SEQUENCE [LARGE SCALE GENOMIC DNA]</scope>
    <source>
        <strain evidence="2 4">WS 5404</strain>
        <strain evidence="1 3">WS 5405</strain>
    </source>
</reference>
<evidence type="ECO:0000313" key="4">
    <source>
        <dbReference type="Proteomes" id="UP000586252"/>
    </source>
</evidence>
<proteinExistence type="predicted"/>
<name>A0A7Y1Q935_9PSED</name>
<evidence type="ECO:0000313" key="3">
    <source>
        <dbReference type="Proteomes" id="UP000535954"/>
    </source>
</evidence>
<protein>
    <submittedName>
        <fullName evidence="1">Nuclear transport factor 2 family protein</fullName>
    </submittedName>
</protein>
<dbReference type="GeneID" id="45735904"/>
<dbReference type="Gene3D" id="3.10.450.50">
    <property type="match status" value="1"/>
</dbReference>
<dbReference type="EMBL" id="JAAQYH010000003">
    <property type="protein sequence ID" value="NNA72289.1"/>
    <property type="molecule type" value="Genomic_DNA"/>
</dbReference>
<evidence type="ECO:0000313" key="2">
    <source>
        <dbReference type="EMBL" id="NNA82669.1"/>
    </source>
</evidence>
<dbReference type="RefSeq" id="WP_057711794.1">
    <property type="nucleotide sequence ID" value="NZ_JAAQYH010000003.1"/>
</dbReference>
<dbReference type="InterPro" id="IPR039437">
    <property type="entry name" value="FrzH/put_lumazine-bd"/>
</dbReference>
<comment type="caution">
    <text evidence="1">The sequence shown here is derived from an EMBL/GenBank/DDBJ whole genome shotgun (WGS) entry which is preliminary data.</text>
</comment>
<dbReference type="EMBL" id="JAAQYI010000019">
    <property type="protein sequence ID" value="NNA82669.1"/>
    <property type="molecule type" value="Genomic_DNA"/>
</dbReference>
<dbReference type="SUPFAM" id="SSF54427">
    <property type="entry name" value="NTF2-like"/>
    <property type="match status" value="1"/>
</dbReference>
<dbReference type="InterPro" id="IPR032710">
    <property type="entry name" value="NTF2-like_dom_sf"/>
</dbReference>
<dbReference type="Proteomes" id="UP000535954">
    <property type="component" value="Unassembled WGS sequence"/>
</dbReference>
<organism evidence="1 3">
    <name type="scientific">Pseudomonas lactis</name>
    <dbReference type="NCBI Taxonomy" id="1615674"/>
    <lineage>
        <taxon>Bacteria</taxon>
        <taxon>Pseudomonadati</taxon>
        <taxon>Pseudomonadota</taxon>
        <taxon>Gammaproteobacteria</taxon>
        <taxon>Pseudomonadales</taxon>
        <taxon>Pseudomonadaceae</taxon>
        <taxon>Pseudomonas</taxon>
    </lineage>
</organism>
<evidence type="ECO:0000313" key="1">
    <source>
        <dbReference type="EMBL" id="NNA72289.1"/>
    </source>
</evidence>
<dbReference type="Proteomes" id="UP000586252">
    <property type="component" value="Unassembled WGS sequence"/>
</dbReference>
<accession>A0A7Y1Q935</accession>
<gene>
    <name evidence="1" type="ORF">HBO13_06500</name>
    <name evidence="2" type="ORF">HBO30_28600</name>
</gene>